<comment type="caution">
    <text evidence="1">The sequence shown here is derived from an EMBL/GenBank/DDBJ whole genome shotgun (WGS) entry which is preliminary data.</text>
</comment>
<gene>
    <name evidence="1" type="primary">SEC22_3</name>
    <name evidence="1" type="ORF">DSO57_1038093</name>
</gene>
<sequence length="217" mass="25171">MVLSTTIARVADGLPLTASTDDDQASADLAECKSQVKLLLRKLNANSEPRCSIESGKYSLHYLIDNEICYLCLCEKNYSRKLAFSYLEELAREFYGSYGAEVNKSVLRPYAFIKFDTFIQKTKRIYQDSRAQDNLTKLNEDLQDVTRIMTKNMEDLLWRGDNLDKMSALSDQLRDSSLKYRKDAQNLNLQLLYRKYGIPALVILFVVFILVLRYYFF</sequence>
<reference evidence="1" key="1">
    <citation type="submission" date="2022-04" db="EMBL/GenBank/DDBJ databases">
        <title>Genome of the entomopathogenic fungus Entomophthora muscae.</title>
        <authorList>
            <person name="Elya C."/>
            <person name="Lovett B.R."/>
            <person name="Lee E."/>
            <person name="Macias A.M."/>
            <person name="Hajek A.E."/>
            <person name="De Bivort B.L."/>
            <person name="Kasson M.T."/>
            <person name="De Fine Licht H.H."/>
            <person name="Stajich J.E."/>
        </authorList>
    </citation>
    <scope>NUCLEOTIDE SEQUENCE</scope>
    <source>
        <strain evidence="1">Berkeley</strain>
    </source>
</reference>
<keyword evidence="2" id="KW-1185">Reference proteome</keyword>
<keyword evidence="1" id="KW-0675">Receptor</keyword>
<proteinExistence type="predicted"/>
<evidence type="ECO:0000313" key="2">
    <source>
        <dbReference type="Proteomes" id="UP001165960"/>
    </source>
</evidence>
<dbReference type="Proteomes" id="UP001165960">
    <property type="component" value="Unassembled WGS sequence"/>
</dbReference>
<organism evidence="1 2">
    <name type="scientific">Entomophthora muscae</name>
    <dbReference type="NCBI Taxonomy" id="34485"/>
    <lineage>
        <taxon>Eukaryota</taxon>
        <taxon>Fungi</taxon>
        <taxon>Fungi incertae sedis</taxon>
        <taxon>Zoopagomycota</taxon>
        <taxon>Entomophthoromycotina</taxon>
        <taxon>Entomophthoromycetes</taxon>
        <taxon>Entomophthorales</taxon>
        <taxon>Entomophthoraceae</taxon>
        <taxon>Entomophthora</taxon>
    </lineage>
</organism>
<dbReference type="EMBL" id="QTSX02004001">
    <property type="protein sequence ID" value="KAJ9067549.1"/>
    <property type="molecule type" value="Genomic_DNA"/>
</dbReference>
<protein>
    <submittedName>
        <fullName evidence="1">SNAP receptor</fullName>
    </submittedName>
</protein>
<name>A0ACC2SYS4_9FUNG</name>
<accession>A0ACC2SYS4</accession>
<evidence type="ECO:0000313" key="1">
    <source>
        <dbReference type="EMBL" id="KAJ9067549.1"/>
    </source>
</evidence>